<keyword evidence="1" id="KW-0812">Transmembrane</keyword>
<dbReference type="Proteomes" id="UP000199428">
    <property type="component" value="Unassembled WGS sequence"/>
</dbReference>
<proteinExistence type="predicted"/>
<dbReference type="EMBL" id="FMWK01000023">
    <property type="protein sequence ID" value="SCZ81562.1"/>
    <property type="molecule type" value="Genomic_DNA"/>
</dbReference>
<dbReference type="RefSeq" id="WP_090164305.1">
    <property type="nucleotide sequence ID" value="NZ_FMWK01000023.1"/>
</dbReference>
<dbReference type="AlphaFoldDB" id="A0A1G5S587"/>
<evidence type="ECO:0000313" key="2">
    <source>
        <dbReference type="EMBL" id="SCZ81562.1"/>
    </source>
</evidence>
<accession>A0A1G5S587</accession>
<sequence>MKKPISIIISITVFLIIFLFCTSNKNRSIESTNLKDIKLNSIYLNDSISEYENAVIEENDNDWDYELNGAHIFINDKEQIKQIIANEKITLSDGTTIIECDYDNVIKFLGDNYISKNYDYSQGLKEHVYIDREHNIQLEVIFMRL</sequence>
<reference evidence="2 3" key="1">
    <citation type="submission" date="2016-10" db="EMBL/GenBank/DDBJ databases">
        <authorList>
            <person name="de Groot N.N."/>
        </authorList>
    </citation>
    <scope>NUCLEOTIDE SEQUENCE [LARGE SCALE GENOMIC DNA]</scope>
    <source>
        <strain evidence="2 3">DSM 10317</strain>
    </source>
</reference>
<keyword evidence="1" id="KW-0472">Membrane</keyword>
<gene>
    <name evidence="2" type="ORF">SAMN02910350_02875</name>
</gene>
<keyword evidence="1" id="KW-1133">Transmembrane helix</keyword>
<evidence type="ECO:0000256" key="1">
    <source>
        <dbReference type="SAM" id="Phobius"/>
    </source>
</evidence>
<protein>
    <submittedName>
        <fullName evidence="2">Uncharacterized protein</fullName>
    </submittedName>
</protein>
<name>A0A1G5S587_PSEXY</name>
<feature type="transmembrane region" description="Helical" evidence="1">
    <location>
        <begin position="6"/>
        <end position="23"/>
    </location>
</feature>
<organism evidence="2 3">
    <name type="scientific">Pseudobutyrivibrio xylanivorans</name>
    <dbReference type="NCBI Taxonomy" id="185007"/>
    <lineage>
        <taxon>Bacteria</taxon>
        <taxon>Bacillati</taxon>
        <taxon>Bacillota</taxon>
        <taxon>Clostridia</taxon>
        <taxon>Lachnospirales</taxon>
        <taxon>Lachnospiraceae</taxon>
        <taxon>Pseudobutyrivibrio</taxon>
    </lineage>
</organism>
<evidence type="ECO:0000313" key="3">
    <source>
        <dbReference type="Proteomes" id="UP000199428"/>
    </source>
</evidence>